<dbReference type="CDD" id="cd01949">
    <property type="entry name" value="GGDEF"/>
    <property type="match status" value="1"/>
</dbReference>
<dbReference type="GO" id="GO:0052621">
    <property type="term" value="F:diguanylate cyclase activity"/>
    <property type="evidence" value="ECO:0007669"/>
    <property type="project" value="TreeGrafter"/>
</dbReference>
<dbReference type="PROSITE" id="PS50887">
    <property type="entry name" value="GGDEF"/>
    <property type="match status" value="1"/>
</dbReference>
<dbReference type="EMBL" id="WGGT01000008">
    <property type="protein sequence ID" value="MVQ45631.1"/>
    <property type="molecule type" value="Genomic_DNA"/>
</dbReference>
<evidence type="ECO:0000256" key="1">
    <source>
        <dbReference type="SAM" id="Phobius"/>
    </source>
</evidence>
<accession>A0A6L6XES3</accession>
<keyword evidence="1" id="KW-0472">Membrane</keyword>
<comment type="caution">
    <text evidence="3">The sequence shown here is derived from an EMBL/GenBank/DDBJ whole genome shotgun (WGS) entry which is preliminary data.</text>
</comment>
<feature type="domain" description="GGDEF" evidence="2">
    <location>
        <begin position="218"/>
        <end position="345"/>
    </location>
</feature>
<feature type="transmembrane region" description="Helical" evidence="1">
    <location>
        <begin position="102"/>
        <end position="135"/>
    </location>
</feature>
<dbReference type="SUPFAM" id="SSF55073">
    <property type="entry name" value="Nucleotide cyclase"/>
    <property type="match status" value="1"/>
</dbReference>
<dbReference type="Pfam" id="PF00990">
    <property type="entry name" value="GGDEF"/>
    <property type="match status" value="1"/>
</dbReference>
<name>A0A6L6XES3_9FIRM</name>
<dbReference type="AlphaFoldDB" id="A0A6L6XES3"/>
<dbReference type="InterPro" id="IPR043128">
    <property type="entry name" value="Rev_trsase/Diguanyl_cyclase"/>
</dbReference>
<evidence type="ECO:0000259" key="2">
    <source>
        <dbReference type="PROSITE" id="PS50887"/>
    </source>
</evidence>
<organism evidence="3 4">
    <name type="scientific">Roseburia intestinalis</name>
    <dbReference type="NCBI Taxonomy" id="166486"/>
    <lineage>
        <taxon>Bacteria</taxon>
        <taxon>Bacillati</taxon>
        <taxon>Bacillota</taxon>
        <taxon>Clostridia</taxon>
        <taxon>Lachnospirales</taxon>
        <taxon>Lachnospiraceae</taxon>
        <taxon>Roseburia</taxon>
    </lineage>
</organism>
<dbReference type="SMART" id="SM00267">
    <property type="entry name" value="GGDEF"/>
    <property type="match status" value="1"/>
</dbReference>
<evidence type="ECO:0000313" key="4">
    <source>
        <dbReference type="Proteomes" id="UP000479531"/>
    </source>
</evidence>
<proteinExistence type="predicted"/>
<keyword evidence="1" id="KW-0812">Transmembrane</keyword>
<protein>
    <submittedName>
        <fullName evidence="3">Diguanylate cyclase</fullName>
    </submittedName>
</protein>
<dbReference type="PANTHER" id="PTHR45138">
    <property type="entry name" value="REGULATORY COMPONENTS OF SENSORY TRANSDUCTION SYSTEM"/>
    <property type="match status" value="1"/>
</dbReference>
<keyword evidence="1" id="KW-1133">Transmembrane helix</keyword>
<feature type="transmembrane region" description="Helical" evidence="1">
    <location>
        <begin position="16"/>
        <end position="38"/>
    </location>
</feature>
<evidence type="ECO:0000313" key="3">
    <source>
        <dbReference type="EMBL" id="MVQ45631.1"/>
    </source>
</evidence>
<sequence>MNRLFDTSLDVNLRQFYILVICGCLGNFFGFLGNAVIYGFGSGTVFCGTCALLIILSSFYGIHFGHTKRASYFMILLLTFIEFPLLYYIYHTNTIVYMVLSISSIAIFIPAAHAVILAVLAVFCDVFVVFFSYYHPAPWAVITEQEGFYSTICSLVISLFCVFMVTLLLKVQYEKQATDLRAMGEQLKNAADHDALTTLYNRRYLNGYLEQLIQQKHADFYAVLLDLDFFKKINDTYGHVFGDEVLVAFSQILEKYLPDNGIAVRFGGEEFMLILPDTTEDDIRRLLQSMRSEYKQFIKMKKNAMYSFSSGVAQYQTGMEISALYSLVDGKLYRAKNDNRDKDVF</sequence>
<gene>
    <name evidence="3" type="ORF">GCK47_07930</name>
</gene>
<dbReference type="InterPro" id="IPR050469">
    <property type="entry name" value="Diguanylate_Cyclase"/>
</dbReference>
<feature type="transmembrane region" description="Helical" evidence="1">
    <location>
        <begin position="147"/>
        <end position="169"/>
    </location>
</feature>
<dbReference type="RefSeq" id="WP_157350418.1">
    <property type="nucleotide sequence ID" value="NZ_WGGT01000008.1"/>
</dbReference>
<reference evidence="3 4" key="1">
    <citation type="submission" date="2019-10" db="EMBL/GenBank/DDBJ databases">
        <title>Roseburia spp. ameliorate alcoholic fatty liver via restoration of gut barrier function.</title>
        <authorList>
            <person name="Seo B."/>
            <person name="Ko G."/>
        </authorList>
    </citation>
    <scope>NUCLEOTIDE SEQUENCE [LARGE SCALE GENOMIC DNA]</scope>
    <source>
        <strain evidence="3 4">SNUG30017</strain>
    </source>
</reference>
<feature type="transmembrane region" description="Helical" evidence="1">
    <location>
        <begin position="45"/>
        <end position="64"/>
    </location>
</feature>
<dbReference type="Proteomes" id="UP000479531">
    <property type="component" value="Unassembled WGS sequence"/>
</dbReference>
<dbReference type="InterPro" id="IPR029787">
    <property type="entry name" value="Nucleotide_cyclase"/>
</dbReference>
<dbReference type="Gene3D" id="3.30.70.270">
    <property type="match status" value="1"/>
</dbReference>
<dbReference type="NCBIfam" id="TIGR00254">
    <property type="entry name" value="GGDEF"/>
    <property type="match status" value="1"/>
</dbReference>
<dbReference type="InterPro" id="IPR000160">
    <property type="entry name" value="GGDEF_dom"/>
</dbReference>
<dbReference type="PANTHER" id="PTHR45138:SF9">
    <property type="entry name" value="DIGUANYLATE CYCLASE DGCM-RELATED"/>
    <property type="match status" value="1"/>
</dbReference>